<dbReference type="Proteomes" id="UP000588647">
    <property type="component" value="Unassembled WGS sequence"/>
</dbReference>
<evidence type="ECO:0000313" key="3">
    <source>
        <dbReference type="Proteomes" id="UP000588647"/>
    </source>
</evidence>
<evidence type="ECO:0000313" key="2">
    <source>
        <dbReference type="EMBL" id="MBB4003064.1"/>
    </source>
</evidence>
<feature type="domain" description="Glycosyl transferase family 1" evidence="1">
    <location>
        <begin position="199"/>
        <end position="347"/>
    </location>
</feature>
<dbReference type="RefSeq" id="WP_183207719.1">
    <property type="nucleotide sequence ID" value="NZ_JAAAMM010000002.1"/>
</dbReference>
<dbReference type="AlphaFoldDB" id="A0A7W6MPM3"/>
<dbReference type="Gene3D" id="3.40.50.2000">
    <property type="entry name" value="Glycogen Phosphorylase B"/>
    <property type="match status" value="1"/>
</dbReference>
<name>A0A7W6MPM3_9HYPH</name>
<keyword evidence="2" id="KW-0808">Transferase</keyword>
<proteinExistence type="predicted"/>
<evidence type="ECO:0000259" key="1">
    <source>
        <dbReference type="Pfam" id="PF00534"/>
    </source>
</evidence>
<sequence>MSDVIFDCTELYQNPIRTGIQRVVREMLRNWPDDGPRLHVVRYDVDRALVRLSEQAVRVLADQEAGTDCLSRDEIALRLAAVDAPPPEPLPEDAVYFIPEVFYDTLRCRYYECLMKAHGKTLAMLGYDFIVYLKPHLFNLRTCLGQIEYLRLIAKAQHVAHISEATRRDYEGRILHAGSPRKGPVLPLGADGLNMERQTWHPDRRNFVALGSIDQRKNQQMIFEAFRMLWRDGHDARLTLIGRAFAAADIAWLDEARNYEQFQWLDEASDENIRRELAAARCTIYVSEAEGYGLPPVESLAVGIPVITTAAMPSLEGLPTVGQIRLEDVTAAAIAEAVETMLTDKAASRLWKDLRQLELSGWADLGSQTALWLETVSADRDHGVATAMETVRLTGTS</sequence>
<protein>
    <submittedName>
        <fullName evidence="2">Glycosyltransferase involved in cell wall biosynthesis</fullName>
    </submittedName>
</protein>
<dbReference type="PANTHER" id="PTHR46401:SF8">
    <property type="entry name" value="BLL6006 PROTEIN"/>
    <property type="match status" value="1"/>
</dbReference>
<keyword evidence="3" id="KW-1185">Reference proteome</keyword>
<dbReference type="GO" id="GO:0016757">
    <property type="term" value="F:glycosyltransferase activity"/>
    <property type="evidence" value="ECO:0007669"/>
    <property type="project" value="InterPro"/>
</dbReference>
<dbReference type="Pfam" id="PF00534">
    <property type="entry name" value="Glycos_transf_1"/>
    <property type="match status" value="1"/>
</dbReference>
<dbReference type="PANTHER" id="PTHR46401">
    <property type="entry name" value="GLYCOSYLTRANSFERASE WBBK-RELATED"/>
    <property type="match status" value="1"/>
</dbReference>
<dbReference type="EMBL" id="JACIEM010000002">
    <property type="protein sequence ID" value="MBB4003064.1"/>
    <property type="molecule type" value="Genomic_DNA"/>
</dbReference>
<reference evidence="2 3" key="1">
    <citation type="submission" date="2020-08" db="EMBL/GenBank/DDBJ databases">
        <title>Genomic Encyclopedia of Type Strains, Phase IV (KMG-IV): sequencing the most valuable type-strain genomes for metagenomic binning, comparative biology and taxonomic classification.</title>
        <authorList>
            <person name="Goeker M."/>
        </authorList>
    </citation>
    <scope>NUCLEOTIDE SEQUENCE [LARGE SCALE GENOMIC DNA]</scope>
    <source>
        <strain evidence="2 3">DSM 103570</strain>
    </source>
</reference>
<accession>A0A7W6MPM3</accession>
<gene>
    <name evidence="2" type="ORF">GGR03_002139</name>
</gene>
<comment type="caution">
    <text evidence="2">The sequence shown here is derived from an EMBL/GenBank/DDBJ whole genome shotgun (WGS) entry which is preliminary data.</text>
</comment>
<dbReference type="InterPro" id="IPR001296">
    <property type="entry name" value="Glyco_trans_1"/>
</dbReference>
<dbReference type="SUPFAM" id="SSF53756">
    <property type="entry name" value="UDP-Glycosyltransferase/glycogen phosphorylase"/>
    <property type="match status" value="1"/>
</dbReference>
<organism evidence="2 3">
    <name type="scientific">Aurantimonas endophytica</name>
    <dbReference type="NCBI Taxonomy" id="1522175"/>
    <lineage>
        <taxon>Bacteria</taxon>
        <taxon>Pseudomonadati</taxon>
        <taxon>Pseudomonadota</taxon>
        <taxon>Alphaproteobacteria</taxon>
        <taxon>Hyphomicrobiales</taxon>
        <taxon>Aurantimonadaceae</taxon>
        <taxon>Aurantimonas</taxon>
    </lineage>
</organism>